<evidence type="ECO:0000313" key="3">
    <source>
        <dbReference type="EMBL" id="SDE53936.1"/>
    </source>
</evidence>
<name>A0A511HPD4_9BACT</name>
<evidence type="ECO:0000313" key="5">
    <source>
        <dbReference type="Proteomes" id="UP000321224"/>
    </source>
</evidence>
<evidence type="ECO:0000313" key="2">
    <source>
        <dbReference type="EMBL" id="GEL75448.1"/>
    </source>
</evidence>
<dbReference type="EMBL" id="BJVY01000074">
    <property type="protein sequence ID" value="GEL75448.1"/>
    <property type="molecule type" value="Genomic_DNA"/>
</dbReference>
<evidence type="ECO:0000313" key="4">
    <source>
        <dbReference type="Proteomes" id="UP000198717"/>
    </source>
</evidence>
<reference evidence="3 4" key="1">
    <citation type="submission" date="2016-10" db="EMBL/GenBank/DDBJ databases">
        <authorList>
            <person name="Varghese N."/>
            <person name="Submissions S."/>
        </authorList>
    </citation>
    <scope>NUCLEOTIDE SEQUENCE [LARGE SCALE GENOMIC DNA]</scope>
    <source>
        <strain evidence="3 4">DSM 2260</strain>
    </source>
</reference>
<gene>
    <name evidence="2" type="ORF">MVI01_72320</name>
    <name evidence="3" type="ORF">SAMN04488504_108118</name>
</gene>
<reference evidence="2 5" key="2">
    <citation type="submission" date="2019-07" db="EMBL/GenBank/DDBJ databases">
        <title>Whole genome shotgun sequence of Myxococcus virescens NBRC 100334.</title>
        <authorList>
            <person name="Hosoyama A."/>
            <person name="Uohara A."/>
            <person name="Ohji S."/>
            <person name="Ichikawa N."/>
        </authorList>
    </citation>
    <scope>NUCLEOTIDE SEQUENCE [LARGE SCALE GENOMIC DNA]</scope>
    <source>
        <strain evidence="2 5">NBRC 100334</strain>
    </source>
</reference>
<keyword evidence="4" id="KW-1185">Reference proteome</keyword>
<dbReference type="EMBL" id="FNAJ01000008">
    <property type="protein sequence ID" value="SDE53936.1"/>
    <property type="molecule type" value="Genomic_DNA"/>
</dbReference>
<organism evidence="2 5">
    <name type="scientific">Myxococcus virescens</name>
    <dbReference type="NCBI Taxonomy" id="83456"/>
    <lineage>
        <taxon>Bacteria</taxon>
        <taxon>Pseudomonadati</taxon>
        <taxon>Myxococcota</taxon>
        <taxon>Myxococcia</taxon>
        <taxon>Myxococcales</taxon>
        <taxon>Cystobacterineae</taxon>
        <taxon>Myxococcaceae</taxon>
        <taxon>Myxococcus</taxon>
    </lineage>
</organism>
<evidence type="ECO:0000256" key="1">
    <source>
        <dbReference type="SAM" id="MobiDB-lite"/>
    </source>
</evidence>
<accession>A0A511HPD4</accession>
<dbReference type="RefSeq" id="WP_090491638.1">
    <property type="nucleotide sequence ID" value="NZ_BJVY01000074.1"/>
</dbReference>
<comment type="caution">
    <text evidence="2">The sequence shown here is derived from an EMBL/GenBank/DDBJ whole genome shotgun (WGS) entry which is preliminary data.</text>
</comment>
<proteinExistence type="predicted"/>
<protein>
    <submittedName>
        <fullName evidence="2">Uncharacterized protein</fullName>
    </submittedName>
</protein>
<feature type="region of interest" description="Disordered" evidence="1">
    <location>
        <begin position="24"/>
        <end position="52"/>
    </location>
</feature>
<sequence length="213" mass="22738">MAERIVEANYPGFCSACRTKYPAGTQVKKGPSGKWDHAECPAPASSAQDSTARAARHDALYNEGHAGGGYNPHQRADNEVRADELERDGRVVAAGGGHRVTVLGLRADCLTGSAAQVQWGREVRANEVRGVLNSLAERARGRALPEADVLGLAGALQAVLALPETQAAQWWIDRRPQRGDALGAALRDQVRQVFNPAAAPPEHLRCTIEPLGL</sequence>
<dbReference type="AlphaFoldDB" id="A0A511HPD4"/>
<dbReference type="Proteomes" id="UP000198717">
    <property type="component" value="Unassembled WGS sequence"/>
</dbReference>
<dbReference type="Proteomes" id="UP000321224">
    <property type="component" value="Unassembled WGS sequence"/>
</dbReference>